<dbReference type="AlphaFoldDB" id="A0AAD5X8G4"/>
<feature type="compositionally biased region" description="Acidic residues" evidence="1">
    <location>
        <begin position="200"/>
        <end position="214"/>
    </location>
</feature>
<evidence type="ECO:0000313" key="2">
    <source>
        <dbReference type="EMBL" id="KAJ3099381.1"/>
    </source>
</evidence>
<feature type="region of interest" description="Disordered" evidence="1">
    <location>
        <begin position="196"/>
        <end position="225"/>
    </location>
</feature>
<dbReference type="SUPFAM" id="SSF52047">
    <property type="entry name" value="RNI-like"/>
    <property type="match status" value="1"/>
</dbReference>
<accession>A0AAD5X8G4</accession>
<gene>
    <name evidence="2" type="ORF">HK100_004906</name>
</gene>
<dbReference type="EMBL" id="JADGJH010002351">
    <property type="protein sequence ID" value="KAJ3099381.1"/>
    <property type="molecule type" value="Genomic_DNA"/>
</dbReference>
<evidence type="ECO:0000313" key="3">
    <source>
        <dbReference type="Proteomes" id="UP001211907"/>
    </source>
</evidence>
<keyword evidence="3" id="KW-1185">Reference proteome</keyword>
<comment type="caution">
    <text evidence="2">The sequence shown here is derived from an EMBL/GenBank/DDBJ whole genome shotgun (WGS) entry which is preliminary data.</text>
</comment>
<dbReference type="InterPro" id="IPR032675">
    <property type="entry name" value="LRR_dom_sf"/>
</dbReference>
<evidence type="ECO:0000256" key="1">
    <source>
        <dbReference type="SAM" id="MobiDB-lite"/>
    </source>
</evidence>
<dbReference type="Proteomes" id="UP001211907">
    <property type="component" value="Unassembled WGS sequence"/>
</dbReference>
<dbReference type="Gene3D" id="3.80.10.10">
    <property type="entry name" value="Ribonuclease Inhibitor"/>
    <property type="match status" value="1"/>
</dbReference>
<reference evidence="2" key="1">
    <citation type="submission" date="2020-05" db="EMBL/GenBank/DDBJ databases">
        <title>Phylogenomic resolution of chytrid fungi.</title>
        <authorList>
            <person name="Stajich J.E."/>
            <person name="Amses K."/>
            <person name="Simmons R."/>
            <person name="Seto K."/>
            <person name="Myers J."/>
            <person name="Bonds A."/>
            <person name="Quandt C.A."/>
            <person name="Barry K."/>
            <person name="Liu P."/>
            <person name="Grigoriev I."/>
            <person name="Longcore J.E."/>
            <person name="James T.Y."/>
        </authorList>
    </citation>
    <scope>NUCLEOTIDE SEQUENCE</scope>
    <source>
        <strain evidence="2">JEL0513</strain>
    </source>
</reference>
<name>A0AAD5X8G4_9FUNG</name>
<proteinExistence type="predicted"/>
<sequence length="345" mass="38064">MSSMDTLRSIAHARTRKLMAAGEGAGIVAAFEAFAINNTNTNNTNPFINYVGPAPPRTWTTRPVITRRRTATTPAAAIADANSSDSASVPDPQSLLTLAANTVARTIHFSHKDYAQHLLLIKALPFHLKQLLLATRSKLCRDGETSRLPGKIFLAAFLDPHLRVLDLSNSDIDLSTLRAFLPAMLPRISSKKPIEHIPDSWDDDDDSGEDSFYDGEEHNSRISNSGAHNIHTLDLSFTRFSNTTPNKLCKTIVTLLPNLYRLSIAGFLPHDAGPSFLHQITHGLINLVVLDISFNLWVDESVIEGLPIEQVLGKLDMLIVKESACDKTWLISHVRSRKPQLQVIV</sequence>
<protein>
    <submittedName>
        <fullName evidence="2">Uncharacterized protein</fullName>
    </submittedName>
</protein>
<organism evidence="2 3">
    <name type="scientific">Physocladia obscura</name>
    <dbReference type="NCBI Taxonomy" id="109957"/>
    <lineage>
        <taxon>Eukaryota</taxon>
        <taxon>Fungi</taxon>
        <taxon>Fungi incertae sedis</taxon>
        <taxon>Chytridiomycota</taxon>
        <taxon>Chytridiomycota incertae sedis</taxon>
        <taxon>Chytridiomycetes</taxon>
        <taxon>Chytridiales</taxon>
        <taxon>Chytriomycetaceae</taxon>
        <taxon>Physocladia</taxon>
    </lineage>
</organism>